<dbReference type="PROSITE" id="PS00039">
    <property type="entry name" value="DEAD_ATP_HELICASE"/>
    <property type="match status" value="1"/>
</dbReference>
<accession>A0AAD5U026</accession>
<evidence type="ECO:0000256" key="7">
    <source>
        <dbReference type="ARBA" id="ARBA00022840"/>
    </source>
</evidence>
<evidence type="ECO:0000259" key="17">
    <source>
        <dbReference type="PROSITE" id="PS50941"/>
    </source>
</evidence>
<dbReference type="InterPro" id="IPR001650">
    <property type="entry name" value="Helicase_C-like"/>
</dbReference>
<proteinExistence type="inferred from homology"/>
<organism evidence="21 22">
    <name type="scientific">Clydaea vesicula</name>
    <dbReference type="NCBI Taxonomy" id="447962"/>
    <lineage>
        <taxon>Eukaryota</taxon>
        <taxon>Fungi</taxon>
        <taxon>Fungi incertae sedis</taxon>
        <taxon>Chytridiomycota</taxon>
        <taxon>Chytridiomycota incertae sedis</taxon>
        <taxon>Chytridiomycetes</taxon>
        <taxon>Lobulomycetales</taxon>
        <taxon>Lobulomycetaceae</taxon>
        <taxon>Clydaea</taxon>
    </lineage>
</organism>
<dbReference type="AlphaFoldDB" id="A0AAD5U026"/>
<evidence type="ECO:0000259" key="18">
    <source>
        <dbReference type="PROSITE" id="PS51192"/>
    </source>
</evidence>
<dbReference type="CDD" id="cd18046">
    <property type="entry name" value="DEADc_EIF4AII_EIF4AI_DDX2"/>
    <property type="match status" value="1"/>
</dbReference>
<evidence type="ECO:0000256" key="4">
    <source>
        <dbReference type="ARBA" id="ARBA00022741"/>
    </source>
</evidence>
<dbReference type="CDD" id="cd18787">
    <property type="entry name" value="SF2_C_DEAD"/>
    <property type="match status" value="1"/>
</dbReference>
<comment type="similarity">
    <text evidence="10">Belongs to the DEAD box helicase family. eIF4A subfamily.</text>
</comment>
<dbReference type="PANTHER" id="PTHR47958">
    <property type="entry name" value="ATP-DEPENDENT RNA HELICASE DBP3"/>
    <property type="match status" value="1"/>
</dbReference>
<dbReference type="Pfam" id="PF00271">
    <property type="entry name" value="Helicase_C"/>
    <property type="match status" value="1"/>
</dbReference>
<evidence type="ECO:0000256" key="16">
    <source>
        <dbReference type="PROSITE-ProRule" id="PRU00552"/>
    </source>
</evidence>
<evidence type="ECO:0000256" key="11">
    <source>
        <dbReference type="ARBA" id="ARBA00024412"/>
    </source>
</evidence>
<dbReference type="GO" id="GO:0005524">
    <property type="term" value="F:ATP binding"/>
    <property type="evidence" value="ECO:0007669"/>
    <property type="project" value="UniProtKB-KW"/>
</dbReference>
<dbReference type="GO" id="GO:0003743">
    <property type="term" value="F:translation initiation factor activity"/>
    <property type="evidence" value="ECO:0007669"/>
    <property type="project" value="UniProtKB-KW"/>
</dbReference>
<dbReference type="SMART" id="SM00490">
    <property type="entry name" value="HELICc"/>
    <property type="match status" value="1"/>
</dbReference>
<keyword evidence="9" id="KW-0648">Protein biosynthesis</keyword>
<evidence type="ECO:0000256" key="2">
    <source>
        <dbReference type="ARBA" id="ARBA00022540"/>
    </source>
</evidence>
<dbReference type="FunFam" id="3.40.50.300:FF:000089">
    <property type="entry name" value="Eukaryotic initiation factor 4A-II"/>
    <property type="match status" value="1"/>
</dbReference>
<feature type="domain" description="Helicase C-terminal" evidence="19">
    <location>
        <begin position="891"/>
        <end position="1040"/>
    </location>
</feature>
<dbReference type="PROSITE" id="PS51194">
    <property type="entry name" value="HELICASE_CTER"/>
    <property type="match status" value="1"/>
</dbReference>
<keyword evidence="6" id="KW-0347">Helicase</keyword>
<feature type="domain" description="DEAD-box RNA helicase Q" evidence="20">
    <location>
        <begin position="678"/>
        <end position="706"/>
    </location>
</feature>
<dbReference type="CDD" id="cd00035">
    <property type="entry name" value="ChtBD1"/>
    <property type="match status" value="1"/>
</dbReference>
<evidence type="ECO:0000256" key="1">
    <source>
        <dbReference type="ARBA" id="ARBA00012552"/>
    </source>
</evidence>
<dbReference type="Proteomes" id="UP001211065">
    <property type="component" value="Unassembled WGS sequence"/>
</dbReference>
<comment type="caution">
    <text evidence="15">Lacks conserved residue(s) required for the propagation of feature annotation.</text>
</comment>
<dbReference type="GO" id="GO:0003724">
    <property type="term" value="F:RNA helicase activity"/>
    <property type="evidence" value="ECO:0007669"/>
    <property type="project" value="UniProtKB-EC"/>
</dbReference>
<evidence type="ECO:0000256" key="5">
    <source>
        <dbReference type="ARBA" id="ARBA00022801"/>
    </source>
</evidence>
<dbReference type="PROSITE" id="PS51195">
    <property type="entry name" value="Q_MOTIF"/>
    <property type="match status" value="1"/>
</dbReference>
<keyword evidence="8" id="KW-0694">RNA-binding</keyword>
<evidence type="ECO:0000256" key="9">
    <source>
        <dbReference type="ARBA" id="ARBA00022917"/>
    </source>
</evidence>
<evidence type="ECO:0000256" key="6">
    <source>
        <dbReference type="ARBA" id="ARBA00022806"/>
    </source>
</evidence>
<dbReference type="InterPro" id="IPR011545">
    <property type="entry name" value="DEAD/DEAH_box_helicase_dom"/>
</dbReference>
<protein>
    <recommendedName>
        <fullName evidence="11">ATP-dependent RNA helicase eIF4A</fullName>
        <ecNumber evidence="1">3.6.4.13</ecNumber>
    </recommendedName>
    <alternativeName>
        <fullName evidence="13">Eukaryotic initiation factor 4A</fullName>
    </alternativeName>
</protein>
<comment type="caution">
    <text evidence="21">The sequence shown here is derived from an EMBL/GenBank/DDBJ whole genome shotgun (WGS) entry which is preliminary data.</text>
</comment>
<dbReference type="Gene3D" id="3.30.60.10">
    <property type="entry name" value="Endochitinase-like"/>
    <property type="match status" value="1"/>
</dbReference>
<evidence type="ECO:0000259" key="19">
    <source>
        <dbReference type="PROSITE" id="PS51194"/>
    </source>
</evidence>
<dbReference type="Pfam" id="PF00270">
    <property type="entry name" value="DEAD"/>
    <property type="match status" value="1"/>
</dbReference>
<dbReference type="InterPro" id="IPR027417">
    <property type="entry name" value="P-loop_NTPase"/>
</dbReference>
<dbReference type="SMART" id="SM00487">
    <property type="entry name" value="DEXDc"/>
    <property type="match status" value="1"/>
</dbReference>
<dbReference type="SUPFAM" id="SSF52540">
    <property type="entry name" value="P-loop containing nucleoside triphosphate hydrolases"/>
    <property type="match status" value="1"/>
</dbReference>
<dbReference type="GO" id="GO:0008061">
    <property type="term" value="F:chitin binding"/>
    <property type="evidence" value="ECO:0007669"/>
    <property type="project" value="UniProtKB-UniRule"/>
</dbReference>
<reference evidence="21" key="1">
    <citation type="submission" date="2020-05" db="EMBL/GenBank/DDBJ databases">
        <title>Phylogenomic resolution of chytrid fungi.</title>
        <authorList>
            <person name="Stajich J.E."/>
            <person name="Amses K."/>
            <person name="Simmons R."/>
            <person name="Seto K."/>
            <person name="Myers J."/>
            <person name="Bonds A."/>
            <person name="Quandt C.A."/>
            <person name="Barry K."/>
            <person name="Liu P."/>
            <person name="Grigoriev I."/>
            <person name="Longcore J.E."/>
            <person name="James T.Y."/>
        </authorList>
    </citation>
    <scope>NUCLEOTIDE SEQUENCE</scope>
    <source>
        <strain evidence="21">JEL0476</strain>
    </source>
</reference>
<dbReference type="PROSITE" id="PS50941">
    <property type="entry name" value="CHIT_BIND_I_2"/>
    <property type="match status" value="1"/>
</dbReference>
<feature type="domain" description="Chitin-binding type-1" evidence="17">
    <location>
        <begin position="47"/>
        <end position="97"/>
    </location>
</feature>
<keyword evidence="3 15" id="KW-0147">Chitin-binding</keyword>
<dbReference type="InterPro" id="IPR000629">
    <property type="entry name" value="RNA-helicase_DEAD-box_CS"/>
</dbReference>
<keyword evidence="7" id="KW-0067">ATP-binding</keyword>
<dbReference type="FunFam" id="3.40.50.300:FF:000031">
    <property type="entry name" value="Eukaryotic initiation factor 4A-III"/>
    <property type="match status" value="1"/>
</dbReference>
<keyword evidence="22" id="KW-1185">Reference proteome</keyword>
<comment type="function">
    <text evidence="12">ATP-dependent RNA helicase which is a subunit of the eIF4F complex involved in cap recognition and is required for mRNA binding to ribosome. In the current model of translation initiation, eIF4A unwinds RNA secondary structures in the 5'-UTR of mRNAs which is necessary to allow efficient binding of the small ribosomal subunit, and subsequent scanning for the initiator codon.</text>
</comment>
<evidence type="ECO:0000256" key="8">
    <source>
        <dbReference type="ARBA" id="ARBA00022884"/>
    </source>
</evidence>
<evidence type="ECO:0000256" key="12">
    <source>
        <dbReference type="ARBA" id="ARBA00024769"/>
    </source>
</evidence>
<evidence type="ECO:0000313" key="21">
    <source>
        <dbReference type="EMBL" id="KAJ3209343.1"/>
    </source>
</evidence>
<dbReference type="InterPro" id="IPR014014">
    <property type="entry name" value="RNA_helicase_DEAD_Q_motif"/>
</dbReference>
<feature type="short sequence motif" description="Q motif" evidence="16">
    <location>
        <begin position="678"/>
        <end position="706"/>
    </location>
</feature>
<gene>
    <name evidence="21" type="primary">TIF1_2</name>
    <name evidence="21" type="ORF">HK099_008524</name>
</gene>
<dbReference type="InterPro" id="IPR036861">
    <property type="entry name" value="Endochitinase-like_sf"/>
</dbReference>
<feature type="non-terminal residue" evidence="21">
    <location>
        <position position="1"/>
    </location>
</feature>
<dbReference type="GO" id="GO:0003723">
    <property type="term" value="F:RNA binding"/>
    <property type="evidence" value="ECO:0007669"/>
    <property type="project" value="UniProtKB-KW"/>
</dbReference>
<dbReference type="SMART" id="SM00270">
    <property type="entry name" value="ChtBD1"/>
    <property type="match status" value="1"/>
</dbReference>
<evidence type="ECO:0000256" key="3">
    <source>
        <dbReference type="ARBA" id="ARBA00022669"/>
    </source>
</evidence>
<dbReference type="EMBL" id="JADGJW010000945">
    <property type="protein sequence ID" value="KAJ3209343.1"/>
    <property type="molecule type" value="Genomic_DNA"/>
</dbReference>
<dbReference type="PROSITE" id="PS51192">
    <property type="entry name" value="HELICASE_ATP_BIND_1"/>
    <property type="match status" value="1"/>
</dbReference>
<evidence type="ECO:0000256" key="10">
    <source>
        <dbReference type="ARBA" id="ARBA00024352"/>
    </source>
</evidence>
<evidence type="ECO:0000256" key="15">
    <source>
        <dbReference type="PROSITE-ProRule" id="PRU00261"/>
    </source>
</evidence>
<dbReference type="GO" id="GO:0016787">
    <property type="term" value="F:hydrolase activity"/>
    <property type="evidence" value="ECO:0007669"/>
    <property type="project" value="UniProtKB-KW"/>
</dbReference>
<keyword evidence="5" id="KW-0378">Hydrolase</keyword>
<comment type="catalytic activity">
    <reaction evidence="14">
        <text>ATP + H2O = ADP + phosphate + H(+)</text>
        <dbReference type="Rhea" id="RHEA:13065"/>
        <dbReference type="ChEBI" id="CHEBI:15377"/>
        <dbReference type="ChEBI" id="CHEBI:15378"/>
        <dbReference type="ChEBI" id="CHEBI:30616"/>
        <dbReference type="ChEBI" id="CHEBI:43474"/>
        <dbReference type="ChEBI" id="CHEBI:456216"/>
        <dbReference type="EC" id="3.6.4.13"/>
    </reaction>
</comment>
<keyword evidence="4" id="KW-0547">Nucleotide-binding</keyword>
<feature type="non-terminal residue" evidence="21">
    <location>
        <position position="1040"/>
    </location>
</feature>
<dbReference type="InterPro" id="IPR014001">
    <property type="entry name" value="Helicase_ATP-bd"/>
</dbReference>
<dbReference type="InterPro" id="IPR044728">
    <property type="entry name" value="EIF4A_DEADc"/>
</dbReference>
<name>A0AAD5U026_9FUNG</name>
<evidence type="ECO:0000313" key="22">
    <source>
        <dbReference type="Proteomes" id="UP001211065"/>
    </source>
</evidence>
<dbReference type="Gene3D" id="3.40.50.300">
    <property type="entry name" value="P-loop containing nucleotide triphosphate hydrolases"/>
    <property type="match status" value="2"/>
</dbReference>
<sequence>LFYDEKLDDRITLRLKKNIIPGQILTTETEPNVEFVFHGHKRDENSNIPCGNGVVGNGLCPQDLYYCCSKEGYCGLANNNPNDPYCGPGCKGGPCNKGPDDLFVDHSDKEESSAEEDDHKMFGSQKGVTECSKPFNGCVYGNWNDKSCQCDCIGANNPKSNGYCLSANGQCLEAKKYKYPDFYCEEILNTATTTASDAPPVLIKYYGGPVIKNVEVTMINYGSVDYAFELKYFYKEITRSAYWKILTEEYSTPMYPIGNGTYKAQINVTQTKNKLDDDADIKPMLLNLIQAGKIYPNENSYYAIHFSPGTVITKGSSASCVQFCAYHGTLKLSATLEAKLGTKYVYYGIMPDQGTGGCNGGCGSLKNTRFQNLCVVSSHEIIEAVTDGGVGEATSYKSPLAWYHSPMGEVGDLCNSQGISFKTAFGNQIYYAQRLWSNKYQRCVADATGAINAVCVTQVSFFWNQVEKMKLISCLKRHNKTSPYKHAFATTREDAELLAKQKQSSCADKKNHTSLQLVTLNHNRNNLKHNRKKVRFDENSPIKYSPTFGHLNDAYGYDLQFFPHQQNLSEKQLKKFEQKLKLRREKESAELKNSKDEMNGLNRYISNQDTSCSLSVQLPELTKENSEDNLVDRFDGLSIKTENLAPVLWKEVVAGVLGGDEEEFDSVIEKSNWDQVVEKFDDLKLHQDLLRGIYAYGFERPSVIQARAIAPILAGHDVIAQAQSGTGKTATFSISILQSISIELREIQALVLAPTRELAQQIQKVIIALGDFLNVDCHASIGGVNTREDARKLESGPHIVVGTPGRVFDMIYNRRAFRTNELKMFVLDEADEMLSRGFKDQIYEIFRLLPTTTQVVLLSATMPVDVLEVTKKFMRNPIRILVKKDELTLEGIKQFFVGVEKEEWKFETLCDLYETVTIAQAVIFCNTRRKVDWLTEKLLSKDFTVSAMHGEMTQEEREQIMREFRSGSSRILISTDLLARGIDVQQVSIVINYDLPLNKENYIHRIGRGGRFGRKGVSINFITAEDQRMMREIEEFYNTQ</sequence>
<dbReference type="EC" id="3.6.4.13" evidence="1"/>
<keyword evidence="2 21" id="KW-0396">Initiation factor</keyword>
<feature type="domain" description="Helicase ATP-binding" evidence="18">
    <location>
        <begin position="709"/>
        <end position="880"/>
    </location>
</feature>
<evidence type="ECO:0000256" key="14">
    <source>
        <dbReference type="ARBA" id="ARBA00047984"/>
    </source>
</evidence>
<evidence type="ECO:0000259" key="20">
    <source>
        <dbReference type="PROSITE" id="PS51195"/>
    </source>
</evidence>
<dbReference type="InterPro" id="IPR001002">
    <property type="entry name" value="Chitin-bd_1"/>
</dbReference>
<evidence type="ECO:0000256" key="13">
    <source>
        <dbReference type="ARBA" id="ARBA00032223"/>
    </source>
</evidence>